<dbReference type="RefSeq" id="WP_160839977.1">
    <property type="nucleotide sequence ID" value="NZ_WMET01000013.1"/>
</dbReference>
<protein>
    <recommendedName>
        <fullName evidence="4">Lipoprotein</fullName>
    </recommendedName>
</protein>
<comment type="caution">
    <text evidence="2">The sequence shown here is derived from an EMBL/GenBank/DDBJ whole genome shotgun (WGS) entry which is preliminary data.</text>
</comment>
<evidence type="ECO:0008006" key="4">
    <source>
        <dbReference type="Google" id="ProtNLM"/>
    </source>
</evidence>
<feature type="signal peptide" evidence="1">
    <location>
        <begin position="1"/>
        <end position="18"/>
    </location>
</feature>
<name>A0A845DWI1_9BACI</name>
<dbReference type="EMBL" id="WMET01000013">
    <property type="protein sequence ID" value="MYL22063.1"/>
    <property type="molecule type" value="Genomic_DNA"/>
</dbReference>
<reference evidence="2 3" key="1">
    <citation type="submission" date="2019-11" db="EMBL/GenBank/DDBJ databases">
        <title>Genome sequences of 17 halophilic strains isolated from different environments.</title>
        <authorList>
            <person name="Furrow R.E."/>
        </authorList>
    </citation>
    <scope>NUCLEOTIDE SEQUENCE [LARGE SCALE GENOMIC DNA]</scope>
    <source>
        <strain evidence="2 3">22511_23_Filter</strain>
    </source>
</reference>
<evidence type="ECO:0000313" key="3">
    <source>
        <dbReference type="Proteomes" id="UP000460949"/>
    </source>
</evidence>
<sequence length="141" mass="16239">MKITKSLFLLLMTAVILAGCGSEPLNKMEYADFKETITQDDFTGFAYILSDFHAEERNYISVIEEVFQEEGETLIYYNDLDSPDEVHEQFNEDSGLIELYLPDEKVAYIEGGQPVSELEVTEELMKEGNHETLKQFIQDHK</sequence>
<evidence type="ECO:0000313" key="2">
    <source>
        <dbReference type="EMBL" id="MYL22063.1"/>
    </source>
</evidence>
<evidence type="ECO:0000256" key="1">
    <source>
        <dbReference type="SAM" id="SignalP"/>
    </source>
</evidence>
<dbReference type="AlphaFoldDB" id="A0A845DWI1"/>
<gene>
    <name evidence="2" type="ORF">GLW04_19495</name>
</gene>
<feature type="chain" id="PRO_5039575974" description="Lipoprotein" evidence="1">
    <location>
        <begin position="19"/>
        <end position="141"/>
    </location>
</feature>
<proteinExistence type="predicted"/>
<dbReference type="Proteomes" id="UP000460949">
    <property type="component" value="Unassembled WGS sequence"/>
</dbReference>
<keyword evidence="1" id="KW-0732">Signal</keyword>
<dbReference type="PROSITE" id="PS51257">
    <property type="entry name" value="PROKAR_LIPOPROTEIN"/>
    <property type="match status" value="1"/>
</dbReference>
<accession>A0A845DWI1</accession>
<organism evidence="2 3">
    <name type="scientific">Halobacillus litoralis</name>
    <dbReference type="NCBI Taxonomy" id="45668"/>
    <lineage>
        <taxon>Bacteria</taxon>
        <taxon>Bacillati</taxon>
        <taxon>Bacillota</taxon>
        <taxon>Bacilli</taxon>
        <taxon>Bacillales</taxon>
        <taxon>Bacillaceae</taxon>
        <taxon>Halobacillus</taxon>
    </lineage>
</organism>